<dbReference type="eggNOG" id="ENOG502RYDF">
    <property type="taxonomic scope" value="Eukaryota"/>
</dbReference>
<gene>
    <name evidence="2" type="ORF">PCON_03487</name>
</gene>
<evidence type="ECO:0000313" key="2">
    <source>
        <dbReference type="EMBL" id="CCX34294.1"/>
    </source>
</evidence>
<proteinExistence type="predicted"/>
<organism evidence="2 3">
    <name type="scientific">Pyronema omphalodes (strain CBS 100304)</name>
    <name type="common">Pyronema confluens</name>
    <dbReference type="NCBI Taxonomy" id="1076935"/>
    <lineage>
        <taxon>Eukaryota</taxon>
        <taxon>Fungi</taxon>
        <taxon>Dikarya</taxon>
        <taxon>Ascomycota</taxon>
        <taxon>Pezizomycotina</taxon>
        <taxon>Pezizomycetes</taxon>
        <taxon>Pezizales</taxon>
        <taxon>Pyronemataceae</taxon>
        <taxon>Pyronema</taxon>
    </lineage>
</organism>
<dbReference type="PANTHER" id="PTHR28159">
    <property type="entry name" value="TRAFFICKING PROTEIN PARTICLE COMPLEX II-SPECIFIC SUBUNIT 65"/>
    <property type="match status" value="1"/>
</dbReference>
<feature type="domain" description="Trafficking protein particle complex II-specific subunit 65 IgD3" evidence="1">
    <location>
        <begin position="467"/>
        <end position="608"/>
    </location>
</feature>
<dbReference type="OrthoDB" id="5345392at2759"/>
<dbReference type="Pfam" id="PF12735">
    <property type="entry name" value="IgD3_Trs65"/>
    <property type="match status" value="1"/>
</dbReference>
<dbReference type="AlphaFoldDB" id="U4LRX9"/>
<dbReference type="GO" id="GO:0006891">
    <property type="term" value="P:intra-Golgi vesicle-mediated transport"/>
    <property type="evidence" value="ECO:0007669"/>
    <property type="project" value="InterPro"/>
</dbReference>
<dbReference type="InterPro" id="IPR024662">
    <property type="entry name" value="Trs65"/>
</dbReference>
<name>U4LRX9_PYROM</name>
<evidence type="ECO:0000259" key="1">
    <source>
        <dbReference type="Pfam" id="PF12735"/>
    </source>
</evidence>
<protein>
    <recommendedName>
        <fullName evidence="1">Trafficking protein particle complex II-specific subunit 65 IgD3 domain-containing protein</fullName>
    </recommendedName>
</protein>
<dbReference type="InterPro" id="IPR055420">
    <property type="entry name" value="IgD3_Trs65"/>
</dbReference>
<keyword evidence="3" id="KW-1185">Reference proteome</keyword>
<sequence length="630" mass="68495">MAEPSAPRAHPPRGHRRNLSTEITETARLDIIVPHASNLDIAAAVGNLDEAPIQGSTTSSIAAISHIEQRSHLFYGHTRLNSHCADEKLPIFIVLQILVPLTDELYDHYLARLAVSLEVAVSDGHTPKPSQMTGRIPLQETAHLLFQTTVDEKETPRIVIGEGTKRLSIWKLEVPLGHPRARLNNPRVLLTCSATLRPAEVQKQLFEDDYMTSRQPMGINLLESFAEDPVLTHMAPRLSSHRVSRVIPVTQEPQQAIRPLGYAAKRAFNIYPAINIRLRYSRIPSGNKQIVIASLDLEVTPFSDCSVTISKVSITVAGGIATLLGDNSSTALPMTCRPRDDMTFLYTLQESETASPANASIQSPLSPSAPTNSKIRAISVSLQATALVSETCTPHIYTNWTTTVDFAPPPSTPQFPSHGGINRAHRPPSLGAIVHGATVGATVTSTAGIRASYPPAPSPALAFPTDPTPTDQMLTVTFSGPSRVYVGEAFTWSVFVVNRSNRTRKLALIIPPKRKRLGDGKSLPPAPPEPVMEESAVWQAHRSRYLDPAELVPLVNDIRIGPLMPSACHTTELKFVPLTTGLLTMEGVRVVDLQTNETTECRELPSIVSVGKRGGMFSRAQTMTEVAVDA</sequence>
<dbReference type="Proteomes" id="UP000018144">
    <property type="component" value="Unassembled WGS sequence"/>
</dbReference>
<dbReference type="EMBL" id="HF936511">
    <property type="protein sequence ID" value="CCX34294.1"/>
    <property type="molecule type" value="Genomic_DNA"/>
</dbReference>
<dbReference type="STRING" id="1076935.U4LRX9"/>
<dbReference type="GO" id="GO:0005802">
    <property type="term" value="C:trans-Golgi network"/>
    <property type="evidence" value="ECO:0007669"/>
    <property type="project" value="TreeGrafter"/>
</dbReference>
<dbReference type="OMA" id="IFSWTVY"/>
<accession>U4LRX9</accession>
<reference evidence="2 3" key="1">
    <citation type="journal article" date="2013" name="PLoS Genet.">
        <title>The genome and development-dependent transcriptomes of Pyronema confluens: a window into fungal evolution.</title>
        <authorList>
            <person name="Traeger S."/>
            <person name="Altegoer F."/>
            <person name="Freitag M."/>
            <person name="Gabaldon T."/>
            <person name="Kempken F."/>
            <person name="Kumar A."/>
            <person name="Marcet-Houben M."/>
            <person name="Poggeler S."/>
            <person name="Stajich J.E."/>
            <person name="Nowrousian M."/>
        </authorList>
    </citation>
    <scope>NUCLEOTIDE SEQUENCE [LARGE SCALE GENOMIC DNA]</scope>
    <source>
        <strain evidence="3">CBS 100304</strain>
        <tissue evidence="2">Vegetative mycelium</tissue>
    </source>
</reference>
<dbReference type="PANTHER" id="PTHR28159:SF1">
    <property type="entry name" value="TRAFFICKING PROTEIN PARTICLE COMPLEX II-SPECIFIC SUBUNIT 65"/>
    <property type="match status" value="1"/>
</dbReference>
<dbReference type="GO" id="GO:1990071">
    <property type="term" value="C:TRAPPII protein complex"/>
    <property type="evidence" value="ECO:0007669"/>
    <property type="project" value="InterPro"/>
</dbReference>
<evidence type="ECO:0000313" key="3">
    <source>
        <dbReference type="Proteomes" id="UP000018144"/>
    </source>
</evidence>